<dbReference type="GO" id="GO:0045145">
    <property type="term" value="F:single-stranded DNA 5'-3' DNA exonuclease activity"/>
    <property type="evidence" value="ECO:0007669"/>
    <property type="project" value="InterPro"/>
</dbReference>
<feature type="region of interest" description="Disordered" evidence="2">
    <location>
        <begin position="1"/>
        <end position="24"/>
    </location>
</feature>
<dbReference type="PANTHER" id="PTHR14464">
    <property type="entry name" value="EXONUCLEASE V"/>
    <property type="match status" value="1"/>
</dbReference>
<comment type="caution">
    <text evidence="3">The sequence shown here is derived from an EMBL/GenBank/DDBJ whole genome shotgun (WGS) entry which is preliminary data.</text>
</comment>
<comment type="similarity">
    <text evidence="1">Belongs to the EXO5 family.</text>
</comment>
<dbReference type="AlphaFoldDB" id="A0A9Q1JM62"/>
<gene>
    <name evidence="3" type="ORF">Cgig2_033936</name>
</gene>
<reference evidence="3" key="1">
    <citation type="submission" date="2022-04" db="EMBL/GenBank/DDBJ databases">
        <title>Carnegiea gigantea Genome sequencing and assembly v2.</title>
        <authorList>
            <person name="Copetti D."/>
            <person name="Sanderson M.J."/>
            <person name="Burquez A."/>
            <person name="Wojciechowski M.F."/>
        </authorList>
    </citation>
    <scope>NUCLEOTIDE SEQUENCE</scope>
    <source>
        <strain evidence="3">SGP5-SGP5p</strain>
        <tissue evidence="3">Aerial part</tissue>
    </source>
</reference>
<evidence type="ECO:0008006" key="5">
    <source>
        <dbReference type="Google" id="ProtNLM"/>
    </source>
</evidence>
<dbReference type="InterPro" id="IPR019190">
    <property type="entry name" value="EXOV"/>
</dbReference>
<dbReference type="OrthoDB" id="354769at2759"/>
<evidence type="ECO:0000313" key="3">
    <source>
        <dbReference type="EMBL" id="KAJ8425841.1"/>
    </source>
</evidence>
<organism evidence="3 4">
    <name type="scientific">Carnegiea gigantea</name>
    <dbReference type="NCBI Taxonomy" id="171969"/>
    <lineage>
        <taxon>Eukaryota</taxon>
        <taxon>Viridiplantae</taxon>
        <taxon>Streptophyta</taxon>
        <taxon>Embryophyta</taxon>
        <taxon>Tracheophyta</taxon>
        <taxon>Spermatophyta</taxon>
        <taxon>Magnoliopsida</taxon>
        <taxon>eudicotyledons</taxon>
        <taxon>Gunneridae</taxon>
        <taxon>Pentapetalae</taxon>
        <taxon>Caryophyllales</taxon>
        <taxon>Cactineae</taxon>
        <taxon>Cactaceae</taxon>
        <taxon>Cactoideae</taxon>
        <taxon>Echinocereeae</taxon>
        <taxon>Carnegiea</taxon>
    </lineage>
</organism>
<name>A0A9Q1JM62_9CARY</name>
<accession>A0A9Q1JM62</accession>
<dbReference type="Pfam" id="PF09810">
    <property type="entry name" value="Exo5"/>
    <property type="match status" value="3"/>
</dbReference>
<dbReference type="GO" id="GO:0005634">
    <property type="term" value="C:nucleus"/>
    <property type="evidence" value="ECO:0007669"/>
    <property type="project" value="TreeGrafter"/>
</dbReference>
<evidence type="ECO:0000256" key="2">
    <source>
        <dbReference type="SAM" id="MobiDB-lite"/>
    </source>
</evidence>
<dbReference type="GO" id="GO:0036297">
    <property type="term" value="P:interstrand cross-link repair"/>
    <property type="evidence" value="ECO:0007669"/>
    <property type="project" value="TreeGrafter"/>
</dbReference>
<evidence type="ECO:0000256" key="1">
    <source>
        <dbReference type="ARBA" id="ARBA00009797"/>
    </source>
</evidence>
<dbReference type="Gene3D" id="3.90.320.10">
    <property type="match status" value="1"/>
</dbReference>
<evidence type="ECO:0000313" key="4">
    <source>
        <dbReference type="Proteomes" id="UP001153076"/>
    </source>
</evidence>
<dbReference type="EMBL" id="JAKOGI010001393">
    <property type="protein sequence ID" value="KAJ8425841.1"/>
    <property type="molecule type" value="Genomic_DNA"/>
</dbReference>
<keyword evidence="4" id="KW-1185">Reference proteome</keyword>
<dbReference type="Proteomes" id="UP001153076">
    <property type="component" value="Unassembled WGS sequence"/>
</dbReference>
<sequence length="418" mass="47408">MSDSPTKSPCSNTCDPEGQPTTPINPKNLQKIHGNDLANQIPVEIVSEEEMALLEAALSLAAAARPSSLSVSSSSRFSLLCSQLGRNSKRALSNLRGPRSVGDVEDSGRLVLVSPKKKCKVPETFLSRFRRRKGLYVTDVTATEWCEKQMEFILLFGKPESTPAMKEGCTRHAKLEEEVIKKVEVRVESLEDIWALKFMNFIICANQLLFEGLTREVPVVGLVQGVWMVGMIDELRMPVAGEGRNLMLVDTKTRVRPRLPTEPQGRNGRLQLMCYKYLWDNLVSEKFPSDQFFEYFSLDSRCILSDEIKRLMVDSDFSAETLGDVVGYFSNFCSVLPRALDQLLLRYELQEDNSLIGEDEFTYDDNWLKAQIQSSLEFWQGEREARFTPQKERWKCRYCQFASVCPSQTDANSQTSSL</sequence>
<dbReference type="InterPro" id="IPR011604">
    <property type="entry name" value="PDDEXK-like_dom_sf"/>
</dbReference>
<dbReference type="PANTHER" id="PTHR14464:SF4">
    <property type="entry name" value="EXONUCLEASE V"/>
    <property type="match status" value="1"/>
</dbReference>
<protein>
    <recommendedName>
        <fullName evidence="5">Exonuclease V</fullName>
    </recommendedName>
</protein>
<proteinExistence type="inferred from homology"/>